<dbReference type="InterPro" id="IPR010895">
    <property type="entry name" value="CHRD"/>
</dbReference>
<dbReference type="RefSeq" id="WP_332519648.1">
    <property type="nucleotide sequence ID" value="NZ_JANRHA010000004.1"/>
</dbReference>
<evidence type="ECO:0000313" key="4">
    <source>
        <dbReference type="EMBL" id="MDG3014607.1"/>
    </source>
</evidence>
<comment type="caution">
    <text evidence="4">The sequence shown here is derived from an EMBL/GenBank/DDBJ whole genome shotgun (WGS) entry which is preliminary data.</text>
</comment>
<dbReference type="SUPFAM" id="SSF49329">
    <property type="entry name" value="Cu,Zn superoxide dismutase-like"/>
    <property type="match status" value="1"/>
</dbReference>
<dbReference type="EMBL" id="JANRHA010000004">
    <property type="protein sequence ID" value="MDG3014607.1"/>
    <property type="molecule type" value="Genomic_DNA"/>
</dbReference>
<organism evidence="4 5">
    <name type="scientific">Speluncibacter jeojiensis</name>
    <dbReference type="NCBI Taxonomy" id="2710754"/>
    <lineage>
        <taxon>Bacteria</taxon>
        <taxon>Bacillati</taxon>
        <taxon>Actinomycetota</taxon>
        <taxon>Actinomycetes</taxon>
        <taxon>Mycobacteriales</taxon>
        <taxon>Speluncibacteraceae</taxon>
        <taxon>Speluncibacter</taxon>
    </lineage>
</organism>
<protein>
    <submittedName>
        <fullName evidence="4">CHRD domain-containing protein</fullName>
    </submittedName>
</protein>
<feature type="domain" description="CHRD" evidence="3">
    <location>
        <begin position="168"/>
        <end position="255"/>
    </location>
</feature>
<keyword evidence="2" id="KW-0732">Signal</keyword>
<evidence type="ECO:0000313" key="5">
    <source>
        <dbReference type="Proteomes" id="UP001152755"/>
    </source>
</evidence>
<feature type="signal peptide" evidence="2">
    <location>
        <begin position="1"/>
        <end position="23"/>
    </location>
</feature>
<dbReference type="InterPro" id="IPR036423">
    <property type="entry name" value="SOD-like_Cu/Zn_dom_sf"/>
</dbReference>
<dbReference type="Pfam" id="PF07452">
    <property type="entry name" value="CHRD"/>
    <property type="match status" value="1"/>
</dbReference>
<reference evidence="4" key="1">
    <citation type="submission" date="2022-08" db="EMBL/GenBank/DDBJ databases">
        <title>Genome analysis of Corynebacteriales strain.</title>
        <authorList>
            <person name="Lee S.D."/>
        </authorList>
    </citation>
    <scope>NUCLEOTIDE SEQUENCE</scope>
    <source>
        <strain evidence="4">D3-21</strain>
    </source>
</reference>
<dbReference type="PROSITE" id="PS51257">
    <property type="entry name" value="PROKAR_LIPOPROTEIN"/>
    <property type="match status" value="1"/>
</dbReference>
<name>A0A9X4M1F6_9ACTN</name>
<proteinExistence type="inferred from homology"/>
<dbReference type="GO" id="GO:0046872">
    <property type="term" value="F:metal ion binding"/>
    <property type="evidence" value="ECO:0007669"/>
    <property type="project" value="InterPro"/>
</dbReference>
<feature type="chain" id="PRO_5040771125" evidence="2">
    <location>
        <begin position="24"/>
        <end position="282"/>
    </location>
</feature>
<dbReference type="Gene3D" id="2.60.40.200">
    <property type="entry name" value="Superoxide dismutase, copper/zinc binding domain"/>
    <property type="match status" value="1"/>
</dbReference>
<dbReference type="Proteomes" id="UP001152755">
    <property type="component" value="Unassembled WGS sequence"/>
</dbReference>
<accession>A0A9X4M1F6</accession>
<keyword evidence="5" id="KW-1185">Reference proteome</keyword>
<dbReference type="AlphaFoldDB" id="A0A9X4M1F6"/>
<evidence type="ECO:0000259" key="3">
    <source>
        <dbReference type="Pfam" id="PF07452"/>
    </source>
</evidence>
<dbReference type="GO" id="GO:0006801">
    <property type="term" value="P:superoxide metabolic process"/>
    <property type="evidence" value="ECO:0007669"/>
    <property type="project" value="InterPro"/>
</dbReference>
<comment type="similarity">
    <text evidence="1">Belongs to the Cu-Zn superoxide dismutase family.</text>
</comment>
<sequence>MLRGAAICVTAAAALTLAGCSSASNPPSGTSAAPPPKTIGLAAMPVGTATLSWDPNTQDIAVALAMHGFTPSSSHAMHIHPGTCADQRTPPSVPLPDLVADAGGSVQQTVHSEPAPEGIPANSYLNVHLAPAATLGPPGGVGMTSLACADIPAGTSPHGPVTLKLHPSGTAPTGTATLAYDKAAHTLKVTVVAQGLRPDTAHAMHLHQGTCDAQGSVVHPLPELTAGADGSAHATITLDDITSPPPATGWYVNVHLGSSDQITHDGAPTELFAPILCGDVNG</sequence>
<evidence type="ECO:0000256" key="2">
    <source>
        <dbReference type="SAM" id="SignalP"/>
    </source>
</evidence>
<gene>
    <name evidence="4" type="ORF">NVS88_08555</name>
</gene>
<evidence type="ECO:0000256" key="1">
    <source>
        <dbReference type="ARBA" id="ARBA00010457"/>
    </source>
</evidence>